<dbReference type="EMBL" id="CAFBMU010000001">
    <property type="protein sequence ID" value="CAB4911631.1"/>
    <property type="molecule type" value="Genomic_DNA"/>
</dbReference>
<proteinExistence type="predicted"/>
<dbReference type="GO" id="GO:0019262">
    <property type="term" value="P:N-acetylneuraminate catabolic process"/>
    <property type="evidence" value="ECO:0007669"/>
    <property type="project" value="TreeGrafter"/>
</dbReference>
<organism evidence="1">
    <name type="scientific">freshwater metagenome</name>
    <dbReference type="NCBI Taxonomy" id="449393"/>
    <lineage>
        <taxon>unclassified sequences</taxon>
        <taxon>metagenomes</taxon>
        <taxon>ecological metagenomes</taxon>
    </lineage>
</organism>
<dbReference type="EMBL" id="CAFBOD010000007">
    <property type="protein sequence ID" value="CAB4975827.1"/>
    <property type="molecule type" value="Genomic_DNA"/>
</dbReference>
<dbReference type="EMBL" id="CAFBRZ010000081">
    <property type="protein sequence ID" value="CAB5159119.1"/>
    <property type="molecule type" value="Genomic_DNA"/>
</dbReference>
<dbReference type="EMBL" id="CAEZYE010000010">
    <property type="protein sequence ID" value="CAB4704287.1"/>
    <property type="molecule type" value="Genomic_DNA"/>
</dbReference>
<dbReference type="Pfam" id="PF00701">
    <property type="entry name" value="DHDPS"/>
    <property type="match status" value="1"/>
</dbReference>
<dbReference type="SUPFAM" id="SSF51569">
    <property type="entry name" value="Aldolase"/>
    <property type="match status" value="1"/>
</dbReference>
<protein>
    <submittedName>
        <fullName evidence="1">Unannotated protein</fullName>
    </submittedName>
</protein>
<dbReference type="SMART" id="SM01130">
    <property type="entry name" value="DHDPS"/>
    <property type="match status" value="1"/>
</dbReference>
<dbReference type="GO" id="GO:0005829">
    <property type="term" value="C:cytosol"/>
    <property type="evidence" value="ECO:0007669"/>
    <property type="project" value="TreeGrafter"/>
</dbReference>
<dbReference type="InterPro" id="IPR002220">
    <property type="entry name" value="DapA-like"/>
</dbReference>
<dbReference type="EMBL" id="CAFAAS010000001">
    <property type="protein sequence ID" value="CAB4794220.1"/>
    <property type="molecule type" value="Genomic_DNA"/>
</dbReference>
<evidence type="ECO:0000313" key="5">
    <source>
        <dbReference type="EMBL" id="CAB5159119.1"/>
    </source>
</evidence>
<accession>A0A6J6PZT6</accession>
<dbReference type="InterPro" id="IPR013785">
    <property type="entry name" value="Aldolase_TIM"/>
</dbReference>
<name>A0A6J6PZT6_9ZZZZ</name>
<dbReference type="Gene3D" id="3.20.20.70">
    <property type="entry name" value="Aldolase class I"/>
    <property type="match status" value="1"/>
</dbReference>
<evidence type="ECO:0000313" key="3">
    <source>
        <dbReference type="EMBL" id="CAB4911631.1"/>
    </source>
</evidence>
<dbReference type="PANTHER" id="PTHR42849">
    <property type="entry name" value="N-ACETYLNEURAMINATE LYASE"/>
    <property type="match status" value="1"/>
</dbReference>
<dbReference type="CDD" id="cd00408">
    <property type="entry name" value="DHDPS-like"/>
    <property type="match status" value="1"/>
</dbReference>
<gene>
    <name evidence="1" type="ORF">UFOPK2655_00331</name>
    <name evidence="2" type="ORF">UFOPK3077_00063</name>
    <name evidence="3" type="ORF">UFOPK3667_00063</name>
    <name evidence="4" type="ORF">UFOPK3903_00830</name>
    <name evidence="5" type="ORF">UFOPK4444_01171</name>
</gene>
<sequence length="302" mass="33273">MAQFVEIKGVVPVLSTPLDSSRKLDTATLRREIEWVGHQGVETVATGMVSEILKMNLLERRQLTEEICAFAQEFKMNAVVSCGQETPEQTINLVLHAQESGATAVMINPPIATKLSDNEIFDYFSAVFEKTAIPIVVQDASGYVGYSINVAVLAGLFREYSERIYFKPEAIPIGQRLSSLRDATGGKARIFEGTGGAHLVDSFARGVVGTMPGADLSWAMVKLWDSLVIRDWKKVNLINGAIANMVNLMPVLDAYVAIEKHLLQKQGVFINTLKIEPVSFIFDSETQAEADRIFDYLQEIAG</sequence>
<evidence type="ECO:0000313" key="4">
    <source>
        <dbReference type="EMBL" id="CAB4975827.1"/>
    </source>
</evidence>
<evidence type="ECO:0000313" key="1">
    <source>
        <dbReference type="EMBL" id="CAB4704287.1"/>
    </source>
</evidence>
<evidence type="ECO:0000313" key="2">
    <source>
        <dbReference type="EMBL" id="CAB4794220.1"/>
    </source>
</evidence>
<dbReference type="PANTHER" id="PTHR42849:SF1">
    <property type="entry name" value="N-ACETYLNEURAMINATE LYASE"/>
    <property type="match status" value="1"/>
</dbReference>
<reference evidence="1" key="1">
    <citation type="submission" date="2020-05" db="EMBL/GenBank/DDBJ databases">
        <authorList>
            <person name="Chiriac C."/>
            <person name="Salcher M."/>
            <person name="Ghai R."/>
            <person name="Kavagutti S V."/>
        </authorList>
    </citation>
    <scope>NUCLEOTIDE SEQUENCE</scope>
</reference>
<dbReference type="GO" id="GO:0008747">
    <property type="term" value="F:N-acetylneuraminate lyase activity"/>
    <property type="evidence" value="ECO:0007669"/>
    <property type="project" value="TreeGrafter"/>
</dbReference>
<dbReference type="AlphaFoldDB" id="A0A6J6PZT6"/>